<evidence type="ECO:0000256" key="2">
    <source>
        <dbReference type="ARBA" id="ARBA00012417"/>
    </source>
</evidence>
<dbReference type="InterPro" id="IPR043502">
    <property type="entry name" value="DNA/RNA_pol_sf"/>
</dbReference>
<evidence type="ECO:0000313" key="11">
    <source>
        <dbReference type="EMBL" id="GFP31550.1"/>
    </source>
</evidence>
<evidence type="ECO:0000256" key="6">
    <source>
        <dbReference type="ARBA" id="ARBA00022932"/>
    </source>
</evidence>
<evidence type="ECO:0000256" key="4">
    <source>
        <dbReference type="ARBA" id="ARBA00022695"/>
    </source>
</evidence>
<dbReference type="SMART" id="SM00482">
    <property type="entry name" value="POLAc"/>
    <property type="match status" value="1"/>
</dbReference>
<dbReference type="GO" id="GO:0006302">
    <property type="term" value="P:double-strand break repair"/>
    <property type="evidence" value="ECO:0007669"/>
    <property type="project" value="TreeGrafter"/>
</dbReference>
<dbReference type="SUPFAM" id="SSF56672">
    <property type="entry name" value="DNA/RNA polymerases"/>
    <property type="match status" value="1"/>
</dbReference>
<feature type="region of interest" description="Disordered" evidence="9">
    <location>
        <begin position="1"/>
        <end position="22"/>
    </location>
</feature>
<proteinExistence type="inferred from homology"/>
<comment type="catalytic activity">
    <reaction evidence="8">
        <text>DNA(n) + a 2'-deoxyribonucleoside 5'-triphosphate = DNA(n+1) + diphosphate</text>
        <dbReference type="Rhea" id="RHEA:22508"/>
        <dbReference type="Rhea" id="RHEA-COMP:17339"/>
        <dbReference type="Rhea" id="RHEA-COMP:17340"/>
        <dbReference type="ChEBI" id="CHEBI:33019"/>
        <dbReference type="ChEBI" id="CHEBI:61560"/>
        <dbReference type="ChEBI" id="CHEBI:173112"/>
        <dbReference type="EC" id="2.7.7.7"/>
    </reaction>
</comment>
<dbReference type="AlphaFoldDB" id="A0A6V8PHG4"/>
<dbReference type="RefSeq" id="WP_258190556.1">
    <property type="nucleotide sequence ID" value="NZ_BLRZ01000400.1"/>
</dbReference>
<feature type="domain" description="DNA-directed DNA polymerase family A palm" evidence="10">
    <location>
        <begin position="32"/>
        <end position="203"/>
    </location>
</feature>
<dbReference type="EC" id="2.7.7.7" evidence="2"/>
<dbReference type="GO" id="GO:0003677">
    <property type="term" value="F:DNA binding"/>
    <property type="evidence" value="ECO:0007669"/>
    <property type="project" value="UniProtKB-KW"/>
</dbReference>
<dbReference type="PRINTS" id="PR00868">
    <property type="entry name" value="DNAPOLI"/>
</dbReference>
<keyword evidence="3" id="KW-0808">Transferase</keyword>
<feature type="non-terminal residue" evidence="11">
    <location>
        <position position="203"/>
    </location>
</feature>
<keyword evidence="7" id="KW-0238">DNA-binding</keyword>
<accession>A0A6V8PHG4</accession>
<keyword evidence="4" id="KW-0548">Nucleotidyltransferase</keyword>
<keyword evidence="5" id="KW-0235">DNA replication</keyword>
<protein>
    <recommendedName>
        <fullName evidence="2">DNA-directed DNA polymerase</fullName>
        <ecNumber evidence="2">2.7.7.7</ecNumber>
    </recommendedName>
</protein>
<comment type="caution">
    <text evidence="11">The sequence shown here is derived from an EMBL/GenBank/DDBJ whole genome shotgun (WGS) entry which is preliminary data.</text>
</comment>
<keyword evidence="12" id="KW-1185">Reference proteome</keyword>
<dbReference type="EMBL" id="BLRZ01000400">
    <property type="protein sequence ID" value="GFP31550.1"/>
    <property type="molecule type" value="Genomic_DNA"/>
</dbReference>
<dbReference type="InterPro" id="IPR001098">
    <property type="entry name" value="DNA-dir_DNA_pol_A_palm_dom"/>
</dbReference>
<dbReference type="InterPro" id="IPR002298">
    <property type="entry name" value="DNA_polymerase_A"/>
</dbReference>
<keyword evidence="6" id="KW-0239">DNA-directed DNA polymerase</keyword>
<evidence type="ECO:0000313" key="12">
    <source>
        <dbReference type="Proteomes" id="UP000588083"/>
    </source>
</evidence>
<gene>
    <name evidence="11" type="ORF">HKBW3S34_02470</name>
</gene>
<dbReference type="PANTHER" id="PTHR10133">
    <property type="entry name" value="DNA POLYMERASE I"/>
    <property type="match status" value="1"/>
</dbReference>
<evidence type="ECO:0000256" key="5">
    <source>
        <dbReference type="ARBA" id="ARBA00022705"/>
    </source>
</evidence>
<sequence>MNPTFHQTVTTTGRLSSSDPNLQNIPIRTELGREIRRAFIAPAESKEMLVADYSQIELRILAYLSGDEELIKAFQEDLDIHSQTASEIFGVEPHEVTSEMRRVAKSINFGIIYGMSQYGLAQVLEISDERAEEYIRRYFEKYPKVRQYLDRTIEQAVKSGYVTTILNRRRYIPELQSDNYNIAKLGERLAVNAPIQGSAADIM</sequence>
<comment type="similarity">
    <text evidence="1">Belongs to the DNA polymerase type-A family.</text>
</comment>
<evidence type="ECO:0000256" key="3">
    <source>
        <dbReference type="ARBA" id="ARBA00022679"/>
    </source>
</evidence>
<name>A0A6V8PHG4_9ACTN</name>
<dbReference type="GO" id="GO:0006261">
    <property type="term" value="P:DNA-templated DNA replication"/>
    <property type="evidence" value="ECO:0007669"/>
    <property type="project" value="InterPro"/>
</dbReference>
<dbReference type="FunFam" id="1.10.150.20:FF:000002">
    <property type="entry name" value="DNA polymerase I"/>
    <property type="match status" value="1"/>
</dbReference>
<organism evidence="11 12">
    <name type="scientific">Candidatus Hakubella thermalkaliphila</name>
    <dbReference type="NCBI Taxonomy" id="2754717"/>
    <lineage>
        <taxon>Bacteria</taxon>
        <taxon>Bacillati</taxon>
        <taxon>Actinomycetota</taxon>
        <taxon>Actinomycetota incertae sedis</taxon>
        <taxon>Candidatus Hakubellales</taxon>
        <taxon>Candidatus Hakubellaceae</taxon>
        <taxon>Candidatus Hakubella</taxon>
    </lineage>
</organism>
<dbReference type="Proteomes" id="UP000588083">
    <property type="component" value="Unassembled WGS sequence"/>
</dbReference>
<evidence type="ECO:0000256" key="1">
    <source>
        <dbReference type="ARBA" id="ARBA00007705"/>
    </source>
</evidence>
<dbReference type="Gene3D" id="1.10.150.20">
    <property type="entry name" value="5' to 3' exonuclease, C-terminal subdomain"/>
    <property type="match status" value="1"/>
</dbReference>
<evidence type="ECO:0000256" key="8">
    <source>
        <dbReference type="ARBA" id="ARBA00049244"/>
    </source>
</evidence>
<dbReference type="Gene3D" id="3.30.70.370">
    <property type="match status" value="1"/>
</dbReference>
<dbReference type="PANTHER" id="PTHR10133:SF27">
    <property type="entry name" value="DNA POLYMERASE NU"/>
    <property type="match status" value="1"/>
</dbReference>
<evidence type="ECO:0000256" key="9">
    <source>
        <dbReference type="SAM" id="MobiDB-lite"/>
    </source>
</evidence>
<dbReference type="PROSITE" id="PS00447">
    <property type="entry name" value="DNA_POLYMERASE_A"/>
    <property type="match status" value="1"/>
</dbReference>
<evidence type="ECO:0000259" key="10">
    <source>
        <dbReference type="SMART" id="SM00482"/>
    </source>
</evidence>
<evidence type="ECO:0000256" key="7">
    <source>
        <dbReference type="ARBA" id="ARBA00023125"/>
    </source>
</evidence>
<reference evidence="11 12" key="1">
    <citation type="journal article" date="2020" name="Front. Microbiol.">
        <title>Single-cell genomics of novel Actinobacteria with the Wood-Ljungdahl pathway discovered in a serpentinizing system.</title>
        <authorList>
            <person name="Merino N."/>
            <person name="Kawai M."/>
            <person name="Boyd E.S."/>
            <person name="Colman D.R."/>
            <person name="McGlynn S.E."/>
            <person name="Nealson K.H."/>
            <person name="Kurokawa K."/>
            <person name="Hongoh Y."/>
        </authorList>
    </citation>
    <scope>NUCLEOTIDE SEQUENCE [LARGE SCALE GENOMIC DNA]</scope>
    <source>
        <strain evidence="11 12">S34</strain>
    </source>
</reference>
<dbReference type="Pfam" id="PF00476">
    <property type="entry name" value="DNA_pol_A"/>
    <property type="match status" value="1"/>
</dbReference>
<dbReference type="GO" id="GO:0003887">
    <property type="term" value="F:DNA-directed DNA polymerase activity"/>
    <property type="evidence" value="ECO:0007669"/>
    <property type="project" value="UniProtKB-KW"/>
</dbReference>
<dbReference type="InterPro" id="IPR019760">
    <property type="entry name" value="DNA-dir_DNA_pol_A_CS"/>
</dbReference>